<feature type="DNA-binding region" description="H-T-H motif" evidence="2">
    <location>
        <begin position="28"/>
        <end position="47"/>
    </location>
</feature>
<dbReference type="PANTHER" id="PTHR43479">
    <property type="entry name" value="ACREF/ENVCD OPERON REPRESSOR-RELATED"/>
    <property type="match status" value="1"/>
</dbReference>
<evidence type="ECO:0000259" key="3">
    <source>
        <dbReference type="PROSITE" id="PS50977"/>
    </source>
</evidence>
<reference evidence="4" key="2">
    <citation type="submission" date="2021-04" db="EMBL/GenBank/DDBJ databases">
        <authorList>
            <person name="Gilroy R."/>
        </authorList>
    </citation>
    <scope>NUCLEOTIDE SEQUENCE</scope>
    <source>
        <strain evidence="4">B5-657</strain>
    </source>
</reference>
<proteinExistence type="predicted"/>
<dbReference type="InterPro" id="IPR001647">
    <property type="entry name" value="HTH_TetR"/>
</dbReference>
<accession>A0A9E2KA95</accession>
<organism evidence="4 5">
    <name type="scientific">Candidatus Cellulosilyticum pullistercoris</name>
    <dbReference type="NCBI Taxonomy" id="2838521"/>
    <lineage>
        <taxon>Bacteria</taxon>
        <taxon>Bacillati</taxon>
        <taxon>Bacillota</taxon>
        <taxon>Clostridia</taxon>
        <taxon>Lachnospirales</taxon>
        <taxon>Cellulosilyticaceae</taxon>
        <taxon>Cellulosilyticum</taxon>
    </lineage>
</organism>
<evidence type="ECO:0000256" key="1">
    <source>
        <dbReference type="ARBA" id="ARBA00023125"/>
    </source>
</evidence>
<feature type="domain" description="HTH tetR-type" evidence="3">
    <location>
        <begin position="5"/>
        <end position="65"/>
    </location>
</feature>
<gene>
    <name evidence="4" type="ORF">H9872_00380</name>
</gene>
<comment type="caution">
    <text evidence="4">The sequence shown here is derived from an EMBL/GenBank/DDBJ whole genome shotgun (WGS) entry which is preliminary data.</text>
</comment>
<evidence type="ECO:0000256" key="2">
    <source>
        <dbReference type="PROSITE-ProRule" id="PRU00335"/>
    </source>
</evidence>
<evidence type="ECO:0000313" key="4">
    <source>
        <dbReference type="EMBL" id="MBU3803204.1"/>
    </source>
</evidence>
<dbReference type="Proteomes" id="UP000824229">
    <property type="component" value="Unassembled WGS sequence"/>
</dbReference>
<dbReference type="SUPFAM" id="SSF46689">
    <property type="entry name" value="Homeodomain-like"/>
    <property type="match status" value="1"/>
</dbReference>
<evidence type="ECO:0000313" key="5">
    <source>
        <dbReference type="Proteomes" id="UP000824229"/>
    </source>
</evidence>
<keyword evidence="1 2" id="KW-0238">DNA-binding</keyword>
<dbReference type="InterPro" id="IPR050624">
    <property type="entry name" value="HTH-type_Tx_Regulator"/>
</dbReference>
<reference evidence="4" key="1">
    <citation type="journal article" date="2021" name="PeerJ">
        <title>Extensive microbial diversity within the chicken gut microbiome revealed by metagenomics and culture.</title>
        <authorList>
            <person name="Gilroy R."/>
            <person name="Ravi A."/>
            <person name="Getino M."/>
            <person name="Pursley I."/>
            <person name="Horton D.L."/>
            <person name="Alikhan N.F."/>
            <person name="Baker D."/>
            <person name="Gharbi K."/>
            <person name="Hall N."/>
            <person name="Watson M."/>
            <person name="Adriaenssens E.M."/>
            <person name="Foster-Nyarko E."/>
            <person name="Jarju S."/>
            <person name="Secka A."/>
            <person name="Antonio M."/>
            <person name="Oren A."/>
            <person name="Chaudhuri R.R."/>
            <person name="La Ragione R."/>
            <person name="Hildebrand F."/>
            <person name="Pallen M.J."/>
        </authorList>
    </citation>
    <scope>NUCLEOTIDE SEQUENCE</scope>
    <source>
        <strain evidence="4">B5-657</strain>
    </source>
</reference>
<dbReference type="GO" id="GO:0003677">
    <property type="term" value="F:DNA binding"/>
    <property type="evidence" value="ECO:0007669"/>
    <property type="project" value="UniProtKB-UniRule"/>
</dbReference>
<dbReference type="Gene3D" id="1.10.357.10">
    <property type="entry name" value="Tetracycline Repressor, domain 2"/>
    <property type="match status" value="1"/>
</dbReference>
<dbReference type="InterPro" id="IPR009057">
    <property type="entry name" value="Homeodomain-like_sf"/>
</dbReference>
<protein>
    <submittedName>
        <fullName evidence="4">TetR/AcrR family transcriptional regulator</fullName>
    </submittedName>
</protein>
<dbReference type="Pfam" id="PF00440">
    <property type="entry name" value="TetR_N"/>
    <property type="match status" value="1"/>
</dbReference>
<dbReference type="EMBL" id="JAHLFQ010000008">
    <property type="protein sequence ID" value="MBU3803204.1"/>
    <property type="molecule type" value="Genomic_DNA"/>
</dbReference>
<dbReference type="InterPro" id="IPR039532">
    <property type="entry name" value="TetR_C_Firmicutes"/>
</dbReference>
<dbReference type="Pfam" id="PF14278">
    <property type="entry name" value="TetR_C_8"/>
    <property type="match status" value="1"/>
</dbReference>
<dbReference type="AlphaFoldDB" id="A0A9E2KA95"/>
<sequence length="184" mass="21480">MSTKQLTERALEHALKELMKIHPINKITVKMITDYCGVTRHTFYNHFSDIYELLGSLFEHEVIEDLEKCCHVSYWKQGIYLVLQYTLDNKTVCLNTFRSLGREHLEIFLYKTFRKMLDGVIDSIDKEQKANSTHKVEVADFFSYAVVGQFLAWLNDGLREKPEVIADRIGRMLEGTISRLILSK</sequence>
<dbReference type="PROSITE" id="PS50977">
    <property type="entry name" value="HTH_TETR_2"/>
    <property type="match status" value="1"/>
</dbReference>
<dbReference type="PANTHER" id="PTHR43479:SF7">
    <property type="entry name" value="TETR-FAMILY TRANSCRIPTIONAL REGULATOR"/>
    <property type="match status" value="1"/>
</dbReference>
<name>A0A9E2KA95_9FIRM</name>